<name>A0AAV4W7A0_CAEEX</name>
<dbReference type="AlphaFoldDB" id="A0AAV4W7A0"/>
<dbReference type="Proteomes" id="UP001054945">
    <property type="component" value="Unassembled WGS sequence"/>
</dbReference>
<gene>
    <name evidence="2" type="ORF">CEXT_409351</name>
</gene>
<reference evidence="2 3" key="1">
    <citation type="submission" date="2021-06" db="EMBL/GenBank/DDBJ databases">
        <title>Caerostris extrusa draft genome.</title>
        <authorList>
            <person name="Kono N."/>
            <person name="Arakawa K."/>
        </authorList>
    </citation>
    <scope>NUCLEOTIDE SEQUENCE [LARGE SCALE GENOMIC DNA]</scope>
</reference>
<protein>
    <submittedName>
        <fullName evidence="2">Uncharacterized protein</fullName>
    </submittedName>
</protein>
<accession>A0AAV4W7A0</accession>
<feature type="region of interest" description="Disordered" evidence="1">
    <location>
        <begin position="14"/>
        <end position="64"/>
    </location>
</feature>
<keyword evidence="3" id="KW-1185">Reference proteome</keyword>
<feature type="compositionally biased region" description="Polar residues" evidence="1">
    <location>
        <begin position="55"/>
        <end position="64"/>
    </location>
</feature>
<evidence type="ECO:0000313" key="2">
    <source>
        <dbReference type="EMBL" id="GIY78341.1"/>
    </source>
</evidence>
<dbReference type="EMBL" id="BPLR01015744">
    <property type="protein sequence ID" value="GIY78341.1"/>
    <property type="molecule type" value="Genomic_DNA"/>
</dbReference>
<organism evidence="2 3">
    <name type="scientific">Caerostris extrusa</name>
    <name type="common">Bark spider</name>
    <name type="synonym">Caerostris bankana</name>
    <dbReference type="NCBI Taxonomy" id="172846"/>
    <lineage>
        <taxon>Eukaryota</taxon>
        <taxon>Metazoa</taxon>
        <taxon>Ecdysozoa</taxon>
        <taxon>Arthropoda</taxon>
        <taxon>Chelicerata</taxon>
        <taxon>Arachnida</taxon>
        <taxon>Araneae</taxon>
        <taxon>Araneomorphae</taxon>
        <taxon>Entelegynae</taxon>
        <taxon>Araneoidea</taxon>
        <taxon>Araneidae</taxon>
        <taxon>Caerostris</taxon>
    </lineage>
</organism>
<sequence>MHLPRLQFLHLIPPSQLDGSVSQSTDEGEHDDGEADHRRQNGDHDGSRGPETLEKGNTSIQRTGQQIRFNNVANDNNGPYNTLIKFIAWDSHRDRGGPPRCYWDRFRTPRGMYLLRGKNGRMASCWFVVPYSIATIHQGYHHRSNPFGSGTYLKIHSVANRNANSCVDEPIVVESTNGSQLEESCTKERMHTMNDATDASGLLKLTMAHDWMNKAQMLK</sequence>
<proteinExistence type="predicted"/>
<feature type="compositionally biased region" description="Basic and acidic residues" evidence="1">
    <location>
        <begin position="35"/>
        <end position="54"/>
    </location>
</feature>
<evidence type="ECO:0000256" key="1">
    <source>
        <dbReference type="SAM" id="MobiDB-lite"/>
    </source>
</evidence>
<evidence type="ECO:0000313" key="3">
    <source>
        <dbReference type="Proteomes" id="UP001054945"/>
    </source>
</evidence>
<comment type="caution">
    <text evidence="2">The sequence shown here is derived from an EMBL/GenBank/DDBJ whole genome shotgun (WGS) entry which is preliminary data.</text>
</comment>